<keyword evidence="3" id="KW-0808">Transferase</keyword>
<evidence type="ECO:0000256" key="6">
    <source>
        <dbReference type="ARBA" id="ARBA00022840"/>
    </source>
</evidence>
<dbReference type="Gene3D" id="3.30.200.20">
    <property type="entry name" value="Phosphorylase Kinase, domain 1"/>
    <property type="match status" value="1"/>
</dbReference>
<evidence type="ECO:0000256" key="4">
    <source>
        <dbReference type="ARBA" id="ARBA00022741"/>
    </source>
</evidence>
<dbReference type="Proteomes" id="UP001183794">
    <property type="component" value="Unassembled WGS sequence"/>
</dbReference>
<dbReference type="EC" id="2.7.11.1" evidence="1"/>
<dbReference type="PROSITE" id="PS50011">
    <property type="entry name" value="PROTEIN_KINASE_DOM"/>
    <property type="match status" value="1"/>
</dbReference>
<proteinExistence type="predicted"/>
<reference evidence="9 10" key="1">
    <citation type="submission" date="2023-07" db="EMBL/GenBank/DDBJ databases">
        <title>Sequencing the genomes of 1000 actinobacteria strains.</title>
        <authorList>
            <person name="Klenk H.-P."/>
        </authorList>
    </citation>
    <scope>NUCLEOTIDE SEQUENCE [LARGE SCALE GENOMIC DNA]</scope>
    <source>
        <strain evidence="9 10">DSM 22966</strain>
    </source>
</reference>
<keyword evidence="4" id="KW-0547">Nucleotide-binding</keyword>
<dbReference type="CDD" id="cd14014">
    <property type="entry name" value="STKc_PknB_like"/>
    <property type="match status" value="1"/>
</dbReference>
<sequence length="315" mass="33992">MTDRILGTDGAVMSRAQPPQTRSGDTRDGGRRLPRGRYRVGKLLGHGGLAEVYLADDTVLDRQVAVKVLRAERLNEPGMVERFQQEAETIAGLDHPGIVSVLAGGDNFVTDPQSDLAGRPYIVMEYLDGATLQARLNEQTSAPAGLSVDEALRIMSQVLASLAYGHGQGVVHGDVTATNVMLTTTGLVKLIDFGSSAQVVTEKGATMPLAHDATLRYVPPERAQGELFDARADLYSAGCLLYELLTGRTPFAGPSPVDLAHQHVHQQPEPPSTYCQQIDPELDAVVLRSLAKSPEARHQSAQDFLNELCATRYAR</sequence>
<dbReference type="InterPro" id="IPR000719">
    <property type="entry name" value="Prot_kinase_dom"/>
</dbReference>
<dbReference type="InterPro" id="IPR008266">
    <property type="entry name" value="Tyr_kinase_AS"/>
</dbReference>
<dbReference type="RefSeq" id="WP_310174153.1">
    <property type="nucleotide sequence ID" value="NZ_BAABHE010000003.1"/>
</dbReference>
<evidence type="ECO:0000259" key="8">
    <source>
        <dbReference type="PROSITE" id="PS50011"/>
    </source>
</evidence>
<dbReference type="Gene3D" id="1.10.510.10">
    <property type="entry name" value="Transferase(Phosphotransferase) domain 1"/>
    <property type="match status" value="1"/>
</dbReference>
<evidence type="ECO:0000313" key="9">
    <source>
        <dbReference type="EMBL" id="MDR7347673.1"/>
    </source>
</evidence>
<keyword evidence="5 9" id="KW-0418">Kinase</keyword>
<accession>A0ABU2B4E9</accession>
<dbReference type="GO" id="GO:0004674">
    <property type="term" value="F:protein serine/threonine kinase activity"/>
    <property type="evidence" value="ECO:0007669"/>
    <property type="project" value="UniProtKB-KW"/>
</dbReference>
<comment type="caution">
    <text evidence="9">The sequence shown here is derived from an EMBL/GenBank/DDBJ whole genome shotgun (WGS) entry which is preliminary data.</text>
</comment>
<protein>
    <recommendedName>
        <fullName evidence="1">non-specific serine/threonine protein kinase</fullName>
        <ecNumber evidence="1">2.7.11.1</ecNumber>
    </recommendedName>
</protein>
<evidence type="ECO:0000313" key="10">
    <source>
        <dbReference type="Proteomes" id="UP001183794"/>
    </source>
</evidence>
<dbReference type="PROSITE" id="PS00109">
    <property type="entry name" value="PROTEIN_KINASE_TYR"/>
    <property type="match status" value="1"/>
</dbReference>
<name>A0ABU2B4E9_9MICC</name>
<dbReference type="Pfam" id="PF00069">
    <property type="entry name" value="Pkinase"/>
    <property type="match status" value="1"/>
</dbReference>
<evidence type="ECO:0000256" key="7">
    <source>
        <dbReference type="SAM" id="MobiDB-lite"/>
    </source>
</evidence>
<dbReference type="PANTHER" id="PTHR43289:SF6">
    <property type="entry name" value="SERINE_THREONINE-PROTEIN KINASE NEKL-3"/>
    <property type="match status" value="1"/>
</dbReference>
<keyword evidence="10" id="KW-1185">Reference proteome</keyword>
<keyword evidence="6" id="KW-0067">ATP-binding</keyword>
<evidence type="ECO:0000256" key="1">
    <source>
        <dbReference type="ARBA" id="ARBA00012513"/>
    </source>
</evidence>
<dbReference type="InterPro" id="IPR011009">
    <property type="entry name" value="Kinase-like_dom_sf"/>
</dbReference>
<dbReference type="SUPFAM" id="SSF56112">
    <property type="entry name" value="Protein kinase-like (PK-like)"/>
    <property type="match status" value="1"/>
</dbReference>
<feature type="domain" description="Protein kinase" evidence="8">
    <location>
        <begin position="38"/>
        <end position="309"/>
    </location>
</feature>
<evidence type="ECO:0000256" key="3">
    <source>
        <dbReference type="ARBA" id="ARBA00022679"/>
    </source>
</evidence>
<feature type="region of interest" description="Disordered" evidence="7">
    <location>
        <begin position="1"/>
        <end position="34"/>
    </location>
</feature>
<dbReference type="EMBL" id="JAVDYJ010000001">
    <property type="protein sequence ID" value="MDR7347673.1"/>
    <property type="molecule type" value="Genomic_DNA"/>
</dbReference>
<dbReference type="PANTHER" id="PTHR43289">
    <property type="entry name" value="MITOGEN-ACTIVATED PROTEIN KINASE KINASE KINASE 20-RELATED"/>
    <property type="match status" value="1"/>
</dbReference>
<evidence type="ECO:0000256" key="2">
    <source>
        <dbReference type="ARBA" id="ARBA00022527"/>
    </source>
</evidence>
<keyword evidence="2 9" id="KW-0723">Serine/threonine-protein kinase</keyword>
<gene>
    <name evidence="9" type="ORF">J2S62_001930</name>
</gene>
<evidence type="ECO:0000256" key="5">
    <source>
        <dbReference type="ARBA" id="ARBA00022777"/>
    </source>
</evidence>
<organism evidence="9 10">
    <name type="scientific">Enteractinococcus fodinae</name>
    <dbReference type="NCBI Taxonomy" id="684663"/>
    <lineage>
        <taxon>Bacteria</taxon>
        <taxon>Bacillati</taxon>
        <taxon>Actinomycetota</taxon>
        <taxon>Actinomycetes</taxon>
        <taxon>Micrococcales</taxon>
        <taxon>Micrococcaceae</taxon>
    </lineage>
</organism>